<gene>
    <name evidence="2" type="ORF">HZH68_007985</name>
</gene>
<reference evidence="2" key="1">
    <citation type="journal article" date="2020" name="G3 (Bethesda)">
        <title>High-Quality Assemblies for Three Invasive Social Wasps from the &lt;i&gt;Vespula&lt;/i&gt; Genus.</title>
        <authorList>
            <person name="Harrop T.W.R."/>
            <person name="Guhlin J."/>
            <person name="McLaughlin G.M."/>
            <person name="Permina E."/>
            <person name="Stockwell P."/>
            <person name="Gilligan J."/>
            <person name="Le Lec M.F."/>
            <person name="Gruber M.A.M."/>
            <person name="Quinn O."/>
            <person name="Lovegrove M."/>
            <person name="Duncan E.J."/>
            <person name="Remnant E.J."/>
            <person name="Van Eeckhoven J."/>
            <person name="Graham B."/>
            <person name="Knapp R.A."/>
            <person name="Langford K.W."/>
            <person name="Kronenberg Z."/>
            <person name="Press M.O."/>
            <person name="Eacker S.M."/>
            <person name="Wilson-Rankin E.E."/>
            <person name="Purcell J."/>
            <person name="Lester P.J."/>
            <person name="Dearden P.K."/>
        </authorList>
    </citation>
    <scope>NUCLEOTIDE SEQUENCE</scope>
    <source>
        <strain evidence="2">Linc-1</strain>
    </source>
</reference>
<organism evidence="2 3">
    <name type="scientific">Vespula germanica</name>
    <name type="common">German yellow jacket</name>
    <name type="synonym">Paravespula germanica</name>
    <dbReference type="NCBI Taxonomy" id="30212"/>
    <lineage>
        <taxon>Eukaryota</taxon>
        <taxon>Metazoa</taxon>
        <taxon>Ecdysozoa</taxon>
        <taxon>Arthropoda</taxon>
        <taxon>Hexapoda</taxon>
        <taxon>Insecta</taxon>
        <taxon>Pterygota</taxon>
        <taxon>Neoptera</taxon>
        <taxon>Endopterygota</taxon>
        <taxon>Hymenoptera</taxon>
        <taxon>Apocrita</taxon>
        <taxon>Aculeata</taxon>
        <taxon>Vespoidea</taxon>
        <taxon>Vespidae</taxon>
        <taxon>Vespinae</taxon>
        <taxon>Vespula</taxon>
    </lineage>
</organism>
<evidence type="ECO:0000256" key="1">
    <source>
        <dbReference type="SAM" id="MobiDB-lite"/>
    </source>
</evidence>
<evidence type="ECO:0000313" key="2">
    <source>
        <dbReference type="EMBL" id="KAF7399393.1"/>
    </source>
</evidence>
<sequence length="298" mass="34988">MRPYTRYPPTFDQDGGRGEGSDSSSGNEDDNDDDDDDDDDEDDDRWSDFSYPKKESIGEGTASEGSQRQLSKSCETGLDIYLAQSAFTTSRVRRAVTLLVLRNMGDVLPCKEKNLVRYALKLLPVLFVILREEEEKEEEEEEEEEQRRRAEENRDDRRERREEREEEDLELTAERVFTLHRITFLDSFTSESPHIRGGAMTCRTAEELRNSSLRSRVAECLPARYSTARKRKKRTMKRGLEVEEKKKKKKEKEEEWETSAPYLRDPPKADRETERAGRRWRYLPGNWIEVFVCEHLTV</sequence>
<protein>
    <submittedName>
        <fullName evidence="2">Uncharacterized protein</fullName>
    </submittedName>
</protein>
<comment type="caution">
    <text evidence="2">The sequence shown here is derived from an EMBL/GenBank/DDBJ whole genome shotgun (WGS) entry which is preliminary data.</text>
</comment>
<feature type="region of interest" description="Disordered" evidence="1">
    <location>
        <begin position="134"/>
        <end position="165"/>
    </location>
</feature>
<keyword evidence="3" id="KW-1185">Reference proteome</keyword>
<feature type="compositionally biased region" description="Basic and acidic residues" evidence="1">
    <location>
        <begin position="265"/>
        <end position="275"/>
    </location>
</feature>
<dbReference type="Proteomes" id="UP000617340">
    <property type="component" value="Unassembled WGS sequence"/>
</dbReference>
<feature type="region of interest" description="Disordered" evidence="1">
    <location>
        <begin position="1"/>
        <end position="70"/>
    </location>
</feature>
<feature type="compositionally biased region" description="Acidic residues" evidence="1">
    <location>
        <begin position="134"/>
        <end position="144"/>
    </location>
</feature>
<accession>A0A834N9L8</accession>
<evidence type="ECO:0000313" key="3">
    <source>
        <dbReference type="Proteomes" id="UP000617340"/>
    </source>
</evidence>
<name>A0A834N9L8_VESGE</name>
<feature type="region of interest" description="Disordered" evidence="1">
    <location>
        <begin position="232"/>
        <end position="275"/>
    </location>
</feature>
<dbReference type="AlphaFoldDB" id="A0A834N9L8"/>
<dbReference type="EMBL" id="JACSDZ010000007">
    <property type="protein sequence ID" value="KAF7399393.1"/>
    <property type="molecule type" value="Genomic_DNA"/>
</dbReference>
<feature type="compositionally biased region" description="Acidic residues" evidence="1">
    <location>
        <begin position="27"/>
        <end position="45"/>
    </location>
</feature>
<proteinExistence type="predicted"/>
<feature type="compositionally biased region" description="Basic and acidic residues" evidence="1">
    <location>
        <begin position="145"/>
        <end position="163"/>
    </location>
</feature>